<proteinExistence type="predicted"/>
<sequence>MSSKSAQSPRSRSSTPGSRSPPDSPKPSRGTKSRKLGDFAKLQALSSMSSSTLEQDQSSTKNPNSPTKMSPRTPRNREKRTLPGSETPATLGNFSKIFDQFSVSGPTDSSSLACPDPTDKAIPIKILKRSSSPQPAPATLPINASPKRSSPKKTSPKKGSPKKGSPKKTSSGYSSNSSSGSGPGSGSDSDLEHIHPFSTPASTPPSSAERDPSPLAKFARERSRSPKSKKNTTVATKRSAVAQPKVQGQIQQLLTYQYHKYGPITPVYDSVLSKEAKHESLANKLVNERVQDRILGFEKPDVQSNGVHVFIDMSNISISFLKAVRARYSLPDAVRFTPLPSLNLSFLHELLVRGRSTKVLNAGCSVRPDRAEPTYIQDLRALGYRVDLRQRRADSQGGQAPVETRGASGHPRYVEDMVDETLQIRIGESVMKYFDEPGTLILATGDARPAKFSDGFFTYAERALKMGWNVEVVSWKASLSGAWTNPAWAKPWGDRFRVIELDGFLDDLLACYAS</sequence>
<feature type="compositionally biased region" description="Low complexity" evidence="1">
    <location>
        <begin position="1"/>
        <end position="21"/>
    </location>
</feature>
<feature type="region of interest" description="Disordered" evidence="1">
    <location>
        <begin position="1"/>
        <end position="240"/>
    </location>
</feature>
<evidence type="ECO:0000256" key="1">
    <source>
        <dbReference type="SAM" id="MobiDB-lite"/>
    </source>
</evidence>
<feature type="compositionally biased region" description="Polar residues" evidence="1">
    <location>
        <begin position="44"/>
        <end position="70"/>
    </location>
</feature>
<accession>A0A9P5LGT3</accession>
<dbReference type="EMBL" id="JAANBB010000106">
    <property type="protein sequence ID" value="KAF7550084.1"/>
    <property type="molecule type" value="Genomic_DNA"/>
</dbReference>
<dbReference type="Gene3D" id="3.40.50.1010">
    <property type="entry name" value="5'-nuclease"/>
    <property type="match status" value="1"/>
</dbReference>
<comment type="caution">
    <text evidence="2">The sequence shown here is derived from an EMBL/GenBank/DDBJ whole genome shotgun (WGS) entry which is preliminary data.</text>
</comment>
<gene>
    <name evidence="2" type="ORF">G7Z17_g5948</name>
</gene>
<organism evidence="2 3">
    <name type="scientific">Cylindrodendrum hubeiense</name>
    <dbReference type="NCBI Taxonomy" id="595255"/>
    <lineage>
        <taxon>Eukaryota</taxon>
        <taxon>Fungi</taxon>
        <taxon>Dikarya</taxon>
        <taxon>Ascomycota</taxon>
        <taxon>Pezizomycotina</taxon>
        <taxon>Sordariomycetes</taxon>
        <taxon>Hypocreomycetidae</taxon>
        <taxon>Hypocreales</taxon>
        <taxon>Nectriaceae</taxon>
        <taxon>Cylindrodendrum</taxon>
    </lineage>
</organism>
<dbReference type="AlphaFoldDB" id="A0A9P5LGT3"/>
<dbReference type="CDD" id="cd18724">
    <property type="entry name" value="PIN_LabA-like"/>
    <property type="match status" value="1"/>
</dbReference>
<dbReference type="OrthoDB" id="5590473at2759"/>
<evidence type="ECO:0008006" key="4">
    <source>
        <dbReference type="Google" id="ProtNLM"/>
    </source>
</evidence>
<dbReference type="Proteomes" id="UP000722485">
    <property type="component" value="Unassembled WGS sequence"/>
</dbReference>
<feature type="compositionally biased region" description="Basic residues" evidence="1">
    <location>
        <begin position="149"/>
        <end position="166"/>
    </location>
</feature>
<evidence type="ECO:0000313" key="3">
    <source>
        <dbReference type="Proteomes" id="UP000722485"/>
    </source>
</evidence>
<feature type="compositionally biased region" description="Polar residues" evidence="1">
    <location>
        <begin position="101"/>
        <end position="112"/>
    </location>
</feature>
<protein>
    <recommendedName>
        <fullName evidence="4">NYN domain-containing protein</fullName>
    </recommendedName>
</protein>
<feature type="compositionally biased region" description="Low complexity" evidence="1">
    <location>
        <begin position="167"/>
        <end position="180"/>
    </location>
</feature>
<name>A0A9P5LGT3_9HYPO</name>
<feature type="compositionally biased region" description="Basic and acidic residues" evidence="1">
    <location>
        <begin position="208"/>
        <end position="224"/>
    </location>
</feature>
<evidence type="ECO:0000313" key="2">
    <source>
        <dbReference type="EMBL" id="KAF7550084.1"/>
    </source>
</evidence>
<feature type="compositionally biased region" description="Low complexity" evidence="1">
    <location>
        <begin position="196"/>
        <end position="207"/>
    </location>
</feature>
<reference evidence="2" key="1">
    <citation type="submission" date="2020-03" db="EMBL/GenBank/DDBJ databases">
        <title>Draft Genome Sequence of Cylindrodendrum hubeiense.</title>
        <authorList>
            <person name="Buettner E."/>
            <person name="Kellner H."/>
        </authorList>
    </citation>
    <scope>NUCLEOTIDE SEQUENCE</scope>
    <source>
        <strain evidence="2">IHI 201604</strain>
    </source>
</reference>
<keyword evidence="3" id="KW-1185">Reference proteome</keyword>